<dbReference type="EMBL" id="JBIMZQ010000002">
    <property type="protein sequence ID" value="KAL3673243.1"/>
    <property type="molecule type" value="Genomic_DNA"/>
</dbReference>
<protein>
    <submittedName>
        <fullName evidence="2">Uncharacterized protein</fullName>
    </submittedName>
</protein>
<evidence type="ECO:0000313" key="3">
    <source>
        <dbReference type="Proteomes" id="UP001632037"/>
    </source>
</evidence>
<feature type="region of interest" description="Disordered" evidence="1">
    <location>
        <begin position="1"/>
        <end position="102"/>
    </location>
</feature>
<name>A0ABD3G2C0_9STRA</name>
<feature type="compositionally biased region" description="Polar residues" evidence="1">
    <location>
        <begin position="1"/>
        <end position="10"/>
    </location>
</feature>
<comment type="caution">
    <text evidence="2">The sequence shown here is derived from an EMBL/GenBank/DDBJ whole genome shotgun (WGS) entry which is preliminary data.</text>
</comment>
<gene>
    <name evidence="2" type="ORF">V7S43_000964</name>
</gene>
<reference evidence="2 3" key="1">
    <citation type="submission" date="2024-09" db="EMBL/GenBank/DDBJ databases">
        <title>Genome sequencing and assembly of Phytophthora oleae, isolate VK10A, causative agent of rot of olive drupes.</title>
        <authorList>
            <person name="Conti Taguali S."/>
            <person name="Riolo M."/>
            <person name="La Spada F."/>
            <person name="Cacciola S.O."/>
            <person name="Dionisio G."/>
        </authorList>
    </citation>
    <scope>NUCLEOTIDE SEQUENCE [LARGE SCALE GENOMIC DNA]</scope>
    <source>
        <strain evidence="2 3">VK10A</strain>
    </source>
</reference>
<keyword evidence="3" id="KW-1185">Reference proteome</keyword>
<proteinExistence type="predicted"/>
<feature type="region of interest" description="Disordered" evidence="1">
    <location>
        <begin position="116"/>
        <end position="162"/>
    </location>
</feature>
<organism evidence="2 3">
    <name type="scientific">Phytophthora oleae</name>
    <dbReference type="NCBI Taxonomy" id="2107226"/>
    <lineage>
        <taxon>Eukaryota</taxon>
        <taxon>Sar</taxon>
        <taxon>Stramenopiles</taxon>
        <taxon>Oomycota</taxon>
        <taxon>Peronosporomycetes</taxon>
        <taxon>Peronosporales</taxon>
        <taxon>Peronosporaceae</taxon>
        <taxon>Phytophthora</taxon>
    </lineage>
</organism>
<dbReference type="AlphaFoldDB" id="A0ABD3G2C0"/>
<dbReference type="Proteomes" id="UP001632037">
    <property type="component" value="Unassembled WGS sequence"/>
</dbReference>
<evidence type="ECO:0000256" key="1">
    <source>
        <dbReference type="SAM" id="MobiDB-lite"/>
    </source>
</evidence>
<evidence type="ECO:0000313" key="2">
    <source>
        <dbReference type="EMBL" id="KAL3673243.1"/>
    </source>
</evidence>
<sequence>MPASSNNKQHSLPPVGKHRPPQRSLQYIVPHPTNQDTNHHTLPRTNSLPPAYNDLFGIETVPCTQSQSFNSSSPQPPAQAPPNNRHESDLPAIKFSPEEQLQHLLLQMLPQSQPVNPAARNKAQRIPSKPAKPPTYATSADNNHLPANPGSNSNKSSAEWDDQRAQDLFLQLCRL</sequence>
<accession>A0ABD3G2C0</accession>